<dbReference type="PROSITE" id="PS00622">
    <property type="entry name" value="HTH_LUXR_1"/>
    <property type="match status" value="1"/>
</dbReference>
<dbReference type="Pfam" id="PF00196">
    <property type="entry name" value="GerE"/>
    <property type="match status" value="1"/>
</dbReference>
<keyword evidence="3" id="KW-0238">DNA-binding</keyword>
<evidence type="ECO:0000259" key="7">
    <source>
        <dbReference type="PROSITE" id="PS50110"/>
    </source>
</evidence>
<dbReference type="CDD" id="cd06170">
    <property type="entry name" value="LuxR_C_like"/>
    <property type="match status" value="1"/>
</dbReference>
<dbReference type="SMART" id="SM00421">
    <property type="entry name" value="HTH_LUXR"/>
    <property type="match status" value="1"/>
</dbReference>
<dbReference type="Pfam" id="PF00072">
    <property type="entry name" value="Response_reg"/>
    <property type="match status" value="1"/>
</dbReference>
<dbReference type="InterPro" id="IPR039420">
    <property type="entry name" value="WalR-like"/>
</dbReference>
<keyword evidence="1 5" id="KW-0597">Phosphoprotein</keyword>
<dbReference type="SUPFAM" id="SSF52172">
    <property type="entry name" value="CheY-like"/>
    <property type="match status" value="1"/>
</dbReference>
<reference evidence="8 9" key="1">
    <citation type="submission" date="2022-10" db="EMBL/GenBank/DDBJ databases">
        <title>The complete genomes of actinobacterial strains from the NBC collection.</title>
        <authorList>
            <person name="Joergensen T.S."/>
            <person name="Alvarez Arevalo M."/>
            <person name="Sterndorff E.B."/>
            <person name="Faurdal D."/>
            <person name="Vuksanovic O."/>
            <person name="Mourched A.-S."/>
            <person name="Charusanti P."/>
            <person name="Shaw S."/>
            <person name="Blin K."/>
            <person name="Weber T."/>
        </authorList>
    </citation>
    <scope>NUCLEOTIDE SEQUENCE [LARGE SCALE GENOMIC DNA]</scope>
    <source>
        <strain evidence="8 9">NBC 01774</strain>
    </source>
</reference>
<keyword evidence="9" id="KW-1185">Reference proteome</keyword>
<protein>
    <submittedName>
        <fullName evidence="8">Response regulator transcription factor</fullName>
    </submittedName>
</protein>
<dbReference type="InterPro" id="IPR000792">
    <property type="entry name" value="Tscrpt_reg_LuxR_C"/>
</dbReference>
<feature type="modified residue" description="4-aspartylphosphate" evidence="5">
    <location>
        <position position="55"/>
    </location>
</feature>
<dbReference type="EMBL" id="CP109106">
    <property type="protein sequence ID" value="WSB72463.1"/>
    <property type="molecule type" value="Genomic_DNA"/>
</dbReference>
<evidence type="ECO:0000313" key="8">
    <source>
        <dbReference type="EMBL" id="WSB72463.1"/>
    </source>
</evidence>
<dbReference type="PANTHER" id="PTHR43214:SF24">
    <property type="entry name" value="TRANSCRIPTIONAL REGULATORY PROTEIN NARL-RELATED"/>
    <property type="match status" value="1"/>
</dbReference>
<dbReference type="InterPro" id="IPR016032">
    <property type="entry name" value="Sig_transdc_resp-reg_C-effctor"/>
</dbReference>
<dbReference type="CDD" id="cd17535">
    <property type="entry name" value="REC_NarL-like"/>
    <property type="match status" value="1"/>
</dbReference>
<proteinExistence type="predicted"/>
<evidence type="ECO:0000256" key="3">
    <source>
        <dbReference type="ARBA" id="ARBA00023125"/>
    </source>
</evidence>
<dbReference type="PANTHER" id="PTHR43214">
    <property type="entry name" value="TWO-COMPONENT RESPONSE REGULATOR"/>
    <property type="match status" value="1"/>
</dbReference>
<evidence type="ECO:0000256" key="1">
    <source>
        <dbReference type="ARBA" id="ARBA00022553"/>
    </source>
</evidence>
<dbReference type="Gene3D" id="3.40.50.2300">
    <property type="match status" value="1"/>
</dbReference>
<accession>A0ABZ1FPS6</accession>
<feature type="domain" description="HTH luxR-type" evidence="6">
    <location>
        <begin position="149"/>
        <end position="214"/>
    </location>
</feature>
<dbReference type="PROSITE" id="PS50043">
    <property type="entry name" value="HTH_LUXR_2"/>
    <property type="match status" value="1"/>
</dbReference>
<evidence type="ECO:0000256" key="4">
    <source>
        <dbReference type="ARBA" id="ARBA00023163"/>
    </source>
</evidence>
<dbReference type="PROSITE" id="PS50110">
    <property type="entry name" value="RESPONSE_REGULATORY"/>
    <property type="match status" value="1"/>
</dbReference>
<evidence type="ECO:0000256" key="2">
    <source>
        <dbReference type="ARBA" id="ARBA00023015"/>
    </source>
</evidence>
<keyword evidence="4" id="KW-0804">Transcription</keyword>
<name>A0ABZ1FPS6_9ACTN</name>
<evidence type="ECO:0000313" key="9">
    <source>
        <dbReference type="Proteomes" id="UP001344251"/>
    </source>
</evidence>
<dbReference type="InterPro" id="IPR001789">
    <property type="entry name" value="Sig_transdc_resp-reg_receiver"/>
</dbReference>
<keyword evidence="2" id="KW-0805">Transcription regulation</keyword>
<evidence type="ECO:0000259" key="6">
    <source>
        <dbReference type="PROSITE" id="PS50043"/>
    </source>
</evidence>
<dbReference type="RefSeq" id="WP_326622118.1">
    <property type="nucleotide sequence ID" value="NZ_CP109106.1"/>
</dbReference>
<organism evidence="8 9">
    <name type="scientific">Streptomyces decoyicus</name>
    <dbReference type="NCBI Taxonomy" id="249567"/>
    <lineage>
        <taxon>Bacteria</taxon>
        <taxon>Bacillati</taxon>
        <taxon>Actinomycetota</taxon>
        <taxon>Actinomycetes</taxon>
        <taxon>Kitasatosporales</taxon>
        <taxon>Streptomycetaceae</taxon>
        <taxon>Streptomyces</taxon>
    </lineage>
</organism>
<dbReference type="Proteomes" id="UP001344251">
    <property type="component" value="Chromosome"/>
</dbReference>
<feature type="domain" description="Response regulatory" evidence="7">
    <location>
        <begin position="4"/>
        <end position="120"/>
    </location>
</feature>
<sequence length="218" mass="23444">MSIRVLLADDEDLVRSGLSMILEADPGISMVAEAGNGVEAVHLARLHRPDVVLMDIRMPVMDGLAATVEINQLPAPPKVVVLTTFDLDEYVHAALEAGAMGFLLKNTPPRDLARAVRTVHDGDAMLAPSVTRRLISNFSARGTSRANDARRRASVLTEREGEVLRLVGEGMSNAEIGARLHMSESTVKTHMSRLLAKLECTNRVQAAILAHDAGLLAA</sequence>
<gene>
    <name evidence="8" type="ORF">OG863_33430</name>
</gene>
<dbReference type="InterPro" id="IPR058245">
    <property type="entry name" value="NreC/VraR/RcsB-like_REC"/>
</dbReference>
<dbReference type="SMART" id="SM00448">
    <property type="entry name" value="REC"/>
    <property type="match status" value="1"/>
</dbReference>
<dbReference type="InterPro" id="IPR011006">
    <property type="entry name" value="CheY-like_superfamily"/>
</dbReference>
<dbReference type="SUPFAM" id="SSF46894">
    <property type="entry name" value="C-terminal effector domain of the bipartite response regulators"/>
    <property type="match status" value="1"/>
</dbReference>
<evidence type="ECO:0000256" key="5">
    <source>
        <dbReference type="PROSITE-ProRule" id="PRU00169"/>
    </source>
</evidence>
<dbReference type="PRINTS" id="PR00038">
    <property type="entry name" value="HTHLUXR"/>
</dbReference>